<gene>
    <name evidence="2" type="ORF">ABENE_16610</name>
</gene>
<keyword evidence="1" id="KW-0812">Transmembrane</keyword>
<dbReference type="AlphaFoldDB" id="V4P1J0"/>
<organism evidence="2 3">
    <name type="scientific">Asticcacaulis benevestitus DSM 16100 = ATCC BAA-896</name>
    <dbReference type="NCBI Taxonomy" id="1121022"/>
    <lineage>
        <taxon>Bacteria</taxon>
        <taxon>Pseudomonadati</taxon>
        <taxon>Pseudomonadota</taxon>
        <taxon>Alphaproteobacteria</taxon>
        <taxon>Caulobacterales</taxon>
        <taxon>Caulobacteraceae</taxon>
        <taxon>Asticcacaulis</taxon>
    </lineage>
</organism>
<dbReference type="EMBL" id="AWGB01000040">
    <property type="protein sequence ID" value="ESQ87862.1"/>
    <property type="molecule type" value="Genomic_DNA"/>
</dbReference>
<name>V4P1J0_9CAUL</name>
<dbReference type="eggNOG" id="COG3671">
    <property type="taxonomic scope" value="Bacteria"/>
</dbReference>
<reference evidence="2 3" key="1">
    <citation type="journal article" date="2014" name="Nature">
        <title>Sequential evolution of bacterial morphology by co-option of a developmental regulator.</title>
        <authorList>
            <person name="Jiang C."/>
            <person name="Brown P.J."/>
            <person name="Ducret A."/>
            <person name="Brun Y.V."/>
        </authorList>
    </citation>
    <scope>NUCLEOTIDE SEQUENCE [LARGE SCALE GENOMIC DNA]</scope>
    <source>
        <strain evidence="2 3">DSM 16100</strain>
    </source>
</reference>
<evidence type="ECO:0000313" key="2">
    <source>
        <dbReference type="EMBL" id="ESQ87862.1"/>
    </source>
</evidence>
<dbReference type="Proteomes" id="UP000017837">
    <property type="component" value="Unassembled WGS sequence"/>
</dbReference>
<keyword evidence="1" id="KW-1133">Transmembrane helix</keyword>
<proteinExistence type="predicted"/>
<sequence length="135" mass="15169">MPAKSTAGSLLKTFLADVRLLAFLNYVLLFFTTMTFGLSAMIVMLIANFAEDKAPEWLKGHYEFQKRTFWYSILPVLLTAVLYTFTQRHAISGPVTFVMLGLVLLCLAYTVGRAITGFNHLLYGRPVPNSKGWLV</sequence>
<evidence type="ECO:0000256" key="1">
    <source>
        <dbReference type="SAM" id="Phobius"/>
    </source>
</evidence>
<feature type="transmembrane region" description="Helical" evidence="1">
    <location>
        <begin position="68"/>
        <end position="85"/>
    </location>
</feature>
<keyword evidence="3" id="KW-1185">Reference proteome</keyword>
<keyword evidence="1" id="KW-0472">Membrane</keyword>
<feature type="transmembrane region" description="Helical" evidence="1">
    <location>
        <begin position="91"/>
        <end position="111"/>
    </location>
</feature>
<dbReference type="STRING" id="1121022.GCA_000376105_01632"/>
<dbReference type="PATRIC" id="fig|1121022.4.peg.3377"/>
<feature type="transmembrane region" description="Helical" evidence="1">
    <location>
        <begin position="20"/>
        <end position="47"/>
    </location>
</feature>
<accession>V4P1J0</accession>
<evidence type="ECO:0000313" key="3">
    <source>
        <dbReference type="Proteomes" id="UP000017837"/>
    </source>
</evidence>
<comment type="caution">
    <text evidence="2">The sequence shown here is derived from an EMBL/GenBank/DDBJ whole genome shotgun (WGS) entry which is preliminary data.</text>
</comment>
<dbReference type="OrthoDB" id="5405464at2"/>
<dbReference type="RefSeq" id="WP_018081299.1">
    <property type="nucleotide sequence ID" value="NZ_AQWM01000004.1"/>
</dbReference>
<protein>
    <submittedName>
        <fullName evidence="2">Uncharacterized protein</fullName>
    </submittedName>
</protein>